<reference evidence="1 2" key="1">
    <citation type="submission" date="2013-01" db="EMBL/GenBank/DDBJ databases">
        <authorList>
            <person name="Bench S."/>
        </authorList>
    </citation>
    <scope>NUCLEOTIDE SEQUENCE [LARGE SCALE GENOMIC DNA]</scope>
    <source>
        <strain evidence="1 2">WH 0402</strain>
    </source>
</reference>
<evidence type="ECO:0000313" key="2">
    <source>
        <dbReference type="Proteomes" id="UP000018130"/>
    </source>
</evidence>
<dbReference type="RefSeq" id="WP_156177858.1">
    <property type="nucleotide sequence ID" value="NZ_CAQN01000969.1"/>
</dbReference>
<dbReference type="AlphaFoldDB" id="T2JW27"/>
<proteinExistence type="predicted"/>
<dbReference type="EMBL" id="CAQN01000969">
    <property type="protein sequence ID" value="CCQ69415.1"/>
    <property type="molecule type" value="Genomic_DNA"/>
</dbReference>
<accession>T2JW27</accession>
<gene>
    <name evidence="1" type="ORF">CWATWH0402_3424</name>
</gene>
<evidence type="ECO:0000313" key="1">
    <source>
        <dbReference type="EMBL" id="CCQ69415.1"/>
    </source>
</evidence>
<reference evidence="1 2" key="2">
    <citation type="submission" date="2013-09" db="EMBL/GenBank/DDBJ databases">
        <title>Whole genome comparison of six Crocosphaera watsonii strains with differing phenotypes.</title>
        <authorList>
            <person name="Bench S.R."/>
            <person name="Heller P."/>
            <person name="Frank I."/>
            <person name="Arciniega M."/>
            <person name="Shilova I.N."/>
            <person name="Zehr J.P."/>
        </authorList>
    </citation>
    <scope>NUCLEOTIDE SEQUENCE [LARGE SCALE GENOMIC DNA]</scope>
    <source>
        <strain evidence="1 2">WH 0402</strain>
    </source>
</reference>
<organism evidence="1 2">
    <name type="scientific">Crocosphaera watsonii WH 0402</name>
    <dbReference type="NCBI Taxonomy" id="1284629"/>
    <lineage>
        <taxon>Bacteria</taxon>
        <taxon>Bacillati</taxon>
        <taxon>Cyanobacteriota</taxon>
        <taxon>Cyanophyceae</taxon>
        <taxon>Oscillatoriophycideae</taxon>
        <taxon>Chroococcales</taxon>
        <taxon>Aphanothecaceae</taxon>
        <taxon>Crocosphaera</taxon>
    </lineage>
</organism>
<name>T2JW27_CROWT</name>
<dbReference type="Proteomes" id="UP000018130">
    <property type="component" value="Unassembled WGS sequence"/>
</dbReference>
<comment type="caution">
    <text evidence="1">The sequence shown here is derived from an EMBL/GenBank/DDBJ whole genome shotgun (WGS) entry which is preliminary data.</text>
</comment>
<protein>
    <submittedName>
        <fullName evidence="1">Uncharacterized protein</fullName>
    </submittedName>
</protein>
<sequence length="52" mass="5927">MTELEMINPLYLPDTLVEELANKLDERDISMRLSGLADALLYPYGQELQNSV</sequence>